<sequence length="325" mass="36634">MKKVSVVIPTFNEEKYIKECVDSVINNDYPNKEIIVVDGMSTDNTRDILKSYENIKILDNEKKITPIAINIGIKNSTGDYVMIAGAHTTYSENYISECVKRLDENKCAVAGGAVVNKPGDDSLIGRTISEVLSHPFGVGGGKYRTGYSKESLVDTVAYGVYKREIFEKVGLFNENLVRNQDIDLNLRIKRSGYDIILVPKAKATYYSRTNVIKLIKNNFSNGYWVINSAKFSKIPFSARHLVPLLFVLFIIFGGIISSFVGFLKMVYVFVIAFYFAIDLYFSTKIKFQKKKLSIFLLFITFFLLHVSYGIGSLIGILKYGVKNGR</sequence>
<proteinExistence type="inferred from homology"/>
<keyword evidence="4" id="KW-0812">Transmembrane</keyword>
<feature type="transmembrane region" description="Helical" evidence="4">
    <location>
        <begin position="294"/>
        <end position="317"/>
    </location>
</feature>
<dbReference type="RefSeq" id="WP_091405581.1">
    <property type="nucleotide sequence ID" value="NZ_FMYV01000011.1"/>
</dbReference>
<dbReference type="InterPro" id="IPR029044">
    <property type="entry name" value="Nucleotide-diphossugar_trans"/>
</dbReference>
<dbReference type="PANTHER" id="PTHR43630:SF1">
    <property type="entry name" value="POLY-BETA-1,6-N-ACETYL-D-GLUCOSAMINE SYNTHASE"/>
    <property type="match status" value="1"/>
</dbReference>
<evidence type="ECO:0000256" key="4">
    <source>
        <dbReference type="SAM" id="Phobius"/>
    </source>
</evidence>
<protein>
    <submittedName>
        <fullName evidence="6">Glycosyltransferase, catalytic subunit of cellulose synthase and poly-beta-1,6-N-acetylglucosamine synthase</fullName>
    </submittedName>
</protein>
<dbReference type="AlphaFoldDB" id="A0A1G6QAR2"/>
<organism evidence="6 7">
    <name type="scientific">Geotoga petraea</name>
    <dbReference type="NCBI Taxonomy" id="28234"/>
    <lineage>
        <taxon>Bacteria</taxon>
        <taxon>Thermotogati</taxon>
        <taxon>Thermotogota</taxon>
        <taxon>Thermotogae</taxon>
        <taxon>Petrotogales</taxon>
        <taxon>Petrotogaceae</taxon>
        <taxon>Geotoga</taxon>
    </lineage>
</organism>
<keyword evidence="2" id="KW-0328">Glycosyltransferase</keyword>
<reference evidence="6 7" key="1">
    <citation type="submission" date="2016-10" db="EMBL/GenBank/DDBJ databases">
        <authorList>
            <person name="de Groot N.N."/>
        </authorList>
    </citation>
    <scope>NUCLEOTIDE SEQUENCE [LARGE SCALE GENOMIC DNA]</scope>
    <source>
        <strain evidence="6 7">WG14</strain>
    </source>
</reference>
<evidence type="ECO:0000256" key="3">
    <source>
        <dbReference type="ARBA" id="ARBA00022679"/>
    </source>
</evidence>
<dbReference type="GO" id="GO:0016757">
    <property type="term" value="F:glycosyltransferase activity"/>
    <property type="evidence" value="ECO:0007669"/>
    <property type="project" value="UniProtKB-KW"/>
</dbReference>
<feature type="domain" description="Glycosyltransferase 2-like" evidence="5">
    <location>
        <begin position="5"/>
        <end position="169"/>
    </location>
</feature>
<feature type="transmembrane region" description="Helical" evidence="4">
    <location>
        <begin position="241"/>
        <end position="259"/>
    </location>
</feature>
<dbReference type="Proteomes" id="UP000199322">
    <property type="component" value="Unassembled WGS sequence"/>
</dbReference>
<dbReference type="CDD" id="cd02525">
    <property type="entry name" value="Succinoglycan_BP_ExoA"/>
    <property type="match status" value="1"/>
</dbReference>
<dbReference type="PANTHER" id="PTHR43630">
    <property type="entry name" value="POLY-BETA-1,6-N-ACETYL-D-GLUCOSAMINE SYNTHASE"/>
    <property type="match status" value="1"/>
</dbReference>
<dbReference type="SUPFAM" id="SSF53448">
    <property type="entry name" value="Nucleotide-diphospho-sugar transferases"/>
    <property type="match status" value="1"/>
</dbReference>
<evidence type="ECO:0000259" key="5">
    <source>
        <dbReference type="Pfam" id="PF00535"/>
    </source>
</evidence>
<keyword evidence="3 6" id="KW-0808">Transferase</keyword>
<evidence type="ECO:0000256" key="2">
    <source>
        <dbReference type="ARBA" id="ARBA00022676"/>
    </source>
</evidence>
<keyword evidence="4" id="KW-0472">Membrane</keyword>
<dbReference type="STRING" id="28234.SAMN04488588_2028"/>
<dbReference type="Pfam" id="PF00535">
    <property type="entry name" value="Glycos_transf_2"/>
    <property type="match status" value="1"/>
</dbReference>
<dbReference type="Gene3D" id="3.90.550.10">
    <property type="entry name" value="Spore Coat Polysaccharide Biosynthesis Protein SpsA, Chain A"/>
    <property type="match status" value="1"/>
</dbReference>
<comment type="similarity">
    <text evidence="1">Belongs to the glycosyltransferase 2 family.</text>
</comment>
<dbReference type="InterPro" id="IPR001173">
    <property type="entry name" value="Glyco_trans_2-like"/>
</dbReference>
<evidence type="ECO:0000256" key="1">
    <source>
        <dbReference type="ARBA" id="ARBA00006739"/>
    </source>
</evidence>
<accession>A0A1G6QAR2</accession>
<gene>
    <name evidence="6" type="ORF">SAMN04488588_2028</name>
</gene>
<evidence type="ECO:0000313" key="7">
    <source>
        <dbReference type="Proteomes" id="UP000199322"/>
    </source>
</evidence>
<keyword evidence="7" id="KW-1185">Reference proteome</keyword>
<dbReference type="EMBL" id="FMYV01000011">
    <property type="protein sequence ID" value="SDC89398.1"/>
    <property type="molecule type" value="Genomic_DNA"/>
</dbReference>
<name>A0A1G6QAR2_9BACT</name>
<keyword evidence="4" id="KW-1133">Transmembrane helix</keyword>
<evidence type="ECO:0000313" key="6">
    <source>
        <dbReference type="EMBL" id="SDC89398.1"/>
    </source>
</evidence>
<feature type="transmembrane region" description="Helical" evidence="4">
    <location>
        <begin position="265"/>
        <end position="282"/>
    </location>
</feature>